<evidence type="ECO:0000313" key="3">
    <source>
        <dbReference type="EnsemblMetazoa" id="GPAI022091-PA"/>
    </source>
</evidence>
<sequence>MADNDHKTTSSLSLNDVNNNASLQMPKPGEAQLITKLAENISKNYQIAKQRQQRQHNLGNAGQAMKIRYPELKSSSVTNDVDEEWPEISSLSENKLKRKKTLSSSLTSVSDTVNQEKRTRIEGMQLNCRGKLPIKADNTSTSEAYPANKLEKSERIVGKPPLPNSALKQVPQTNTIVQPPRLKRKLQENVQTIQKLNALTEQLRLEINELKTNLTTERGAVRVLRAQNEAETRKWKNEVKKLQNALELFKKTNATIALKKNENVNNETMMTSTNASSLVNYEIQRLTAEINNLKEANKTLEEKKLINCDADRRKAADIRELRDSYEIRLTRIQKSAKNEITRLCMINVWLIGLNMLEEIKTKERNIGQLKKDLLLLQTSKATSNDLKRNATSSNATITTNNITSKATTTTTINPQLQNNNINTNINKNYNKLKLKQIVKLTPQQIKKNSKDSNNNNNNNNNTKNIDGNSNSNENTKDITDEAQHTNERYPRDKNIFHNKLPCHL</sequence>
<feature type="region of interest" description="Disordered" evidence="2">
    <location>
        <begin position="1"/>
        <end position="25"/>
    </location>
</feature>
<evidence type="ECO:0000256" key="1">
    <source>
        <dbReference type="SAM" id="Coils"/>
    </source>
</evidence>
<dbReference type="VEuPathDB" id="VectorBase:GPAI022091"/>
<dbReference type="Proteomes" id="UP000092445">
    <property type="component" value="Unassembled WGS sequence"/>
</dbReference>
<dbReference type="AlphaFoldDB" id="A0A1A9ZQQ1"/>
<feature type="coiled-coil region" evidence="1">
    <location>
        <begin position="182"/>
        <end position="252"/>
    </location>
</feature>
<protein>
    <submittedName>
        <fullName evidence="3">JAKMIP_CC3 domain-containing protein</fullName>
    </submittedName>
</protein>
<evidence type="ECO:0000256" key="2">
    <source>
        <dbReference type="SAM" id="MobiDB-lite"/>
    </source>
</evidence>
<reference evidence="4" key="1">
    <citation type="submission" date="2014-03" db="EMBL/GenBank/DDBJ databases">
        <authorList>
            <person name="Aksoy S."/>
            <person name="Warren W."/>
            <person name="Wilson R.K."/>
        </authorList>
    </citation>
    <scope>NUCLEOTIDE SEQUENCE [LARGE SCALE GENOMIC DNA]</scope>
    <source>
        <strain evidence="4">IAEA</strain>
    </source>
</reference>
<keyword evidence="4" id="KW-1185">Reference proteome</keyword>
<feature type="compositionally biased region" description="Polar residues" evidence="2">
    <location>
        <begin position="9"/>
        <end position="23"/>
    </location>
</feature>
<accession>A0A1A9ZQQ1</accession>
<proteinExistence type="predicted"/>
<organism evidence="3 4">
    <name type="scientific">Glossina pallidipes</name>
    <name type="common">Tsetse fly</name>
    <dbReference type="NCBI Taxonomy" id="7398"/>
    <lineage>
        <taxon>Eukaryota</taxon>
        <taxon>Metazoa</taxon>
        <taxon>Ecdysozoa</taxon>
        <taxon>Arthropoda</taxon>
        <taxon>Hexapoda</taxon>
        <taxon>Insecta</taxon>
        <taxon>Pterygota</taxon>
        <taxon>Neoptera</taxon>
        <taxon>Endopterygota</taxon>
        <taxon>Diptera</taxon>
        <taxon>Brachycera</taxon>
        <taxon>Muscomorpha</taxon>
        <taxon>Hippoboscoidea</taxon>
        <taxon>Glossinidae</taxon>
        <taxon>Glossina</taxon>
    </lineage>
</organism>
<name>A0A1A9ZQQ1_GLOPL</name>
<dbReference type="EnsemblMetazoa" id="GPAI022091-RA">
    <property type="protein sequence ID" value="GPAI022091-PA"/>
    <property type="gene ID" value="GPAI022091"/>
</dbReference>
<keyword evidence="1" id="KW-0175">Coiled coil</keyword>
<reference evidence="3" key="2">
    <citation type="submission" date="2020-05" db="UniProtKB">
        <authorList>
            <consortium name="EnsemblMetazoa"/>
        </authorList>
    </citation>
    <scope>IDENTIFICATION</scope>
    <source>
        <strain evidence="3">IAEA</strain>
    </source>
</reference>
<evidence type="ECO:0000313" key="4">
    <source>
        <dbReference type="Proteomes" id="UP000092445"/>
    </source>
</evidence>
<feature type="compositionally biased region" description="Basic and acidic residues" evidence="2">
    <location>
        <begin position="474"/>
        <end position="495"/>
    </location>
</feature>
<feature type="region of interest" description="Disordered" evidence="2">
    <location>
        <begin position="444"/>
        <end position="504"/>
    </location>
</feature>
<feature type="compositionally biased region" description="Low complexity" evidence="2">
    <location>
        <begin position="451"/>
        <end position="472"/>
    </location>
</feature>
<dbReference type="STRING" id="7398.A0A1A9ZQQ1"/>